<reference evidence="2 3" key="1">
    <citation type="submission" date="2019-12" db="EMBL/GenBank/DDBJ databases">
        <title>Comparative genomics gives insights into the taxonomy of the Azoarcus-Aromatoleum group and reveals separate origins of nif in the plant-associated Azoarcus and non-plant-associated Aromatoleum sub-groups.</title>
        <authorList>
            <person name="Lafos M."/>
            <person name="Maluk M."/>
            <person name="Batista M."/>
            <person name="Junghare M."/>
            <person name="Carmona M."/>
            <person name="Faoro H."/>
            <person name="Cruz L.M."/>
            <person name="Battistoni F."/>
            <person name="De Souza E."/>
            <person name="Pedrosa F."/>
            <person name="Chen W.-M."/>
            <person name="Poole P.S."/>
            <person name="Dixon R.A."/>
            <person name="James E.K."/>
        </authorList>
    </citation>
    <scope>NUCLEOTIDE SEQUENCE [LARGE SCALE GENOMIC DNA]</scope>
    <source>
        <strain evidence="2 3">ToN1</strain>
    </source>
</reference>
<gene>
    <name evidence="2" type="ORF">GPA26_03420</name>
</gene>
<dbReference type="Pfam" id="PF11445">
    <property type="entry name" value="DUF2894"/>
    <property type="match status" value="1"/>
</dbReference>
<organism evidence="2 3">
    <name type="scientific">Aromatoleum petrolei</name>
    <dbReference type="NCBI Taxonomy" id="76116"/>
    <lineage>
        <taxon>Bacteria</taxon>
        <taxon>Pseudomonadati</taxon>
        <taxon>Pseudomonadota</taxon>
        <taxon>Betaproteobacteria</taxon>
        <taxon>Rhodocyclales</taxon>
        <taxon>Rhodocyclaceae</taxon>
        <taxon>Aromatoleum</taxon>
    </lineage>
</organism>
<sequence length="247" mass="26840">MAEDAFPSADVLVDALRARNAERVDPVALRFVEALARRATDGCEAARAAVRRRLAQAVSNCHERLDAAGRAADDVFARGAARFPDSVGALQQYREAGDVAGLHCLLARLEGQGAASPLGGLLDHIGRDVPESAGGSSSSKIGAPPPVTRELKSLSYFRSTWSRLSLERQLSEAFAQAPENAGPLNSHHLVLQALGQMRDISPEYLREFMSYVDALQWLEQADNSRIPARNSTVRKSAARGEREKKRR</sequence>
<accession>A0ABX1MN08</accession>
<dbReference type="InterPro" id="IPR021549">
    <property type="entry name" value="DUF2894"/>
</dbReference>
<feature type="compositionally biased region" description="Basic and acidic residues" evidence="1">
    <location>
        <begin position="238"/>
        <end position="247"/>
    </location>
</feature>
<proteinExistence type="predicted"/>
<comment type="caution">
    <text evidence="2">The sequence shown here is derived from an EMBL/GenBank/DDBJ whole genome shotgun (WGS) entry which is preliminary data.</text>
</comment>
<dbReference type="RefSeq" id="WP_169204968.1">
    <property type="nucleotide sequence ID" value="NZ_CP059560.1"/>
</dbReference>
<evidence type="ECO:0000313" key="2">
    <source>
        <dbReference type="EMBL" id="NMF87524.1"/>
    </source>
</evidence>
<feature type="region of interest" description="Disordered" evidence="1">
    <location>
        <begin position="228"/>
        <end position="247"/>
    </location>
</feature>
<evidence type="ECO:0000256" key="1">
    <source>
        <dbReference type="SAM" id="MobiDB-lite"/>
    </source>
</evidence>
<keyword evidence="3" id="KW-1185">Reference proteome</keyword>
<name>A0ABX1MN08_9RHOO</name>
<protein>
    <submittedName>
        <fullName evidence="2">DUF2894 domain-containing protein</fullName>
    </submittedName>
</protein>
<evidence type="ECO:0000313" key="3">
    <source>
        <dbReference type="Proteomes" id="UP000652074"/>
    </source>
</evidence>
<dbReference type="EMBL" id="WTVR01000005">
    <property type="protein sequence ID" value="NMF87524.1"/>
    <property type="molecule type" value="Genomic_DNA"/>
</dbReference>
<dbReference type="Proteomes" id="UP000652074">
    <property type="component" value="Unassembled WGS sequence"/>
</dbReference>